<dbReference type="SUPFAM" id="SSF57625">
    <property type="entry name" value="Invertebrate chitin-binding proteins"/>
    <property type="match status" value="1"/>
</dbReference>
<dbReference type="GO" id="GO:0008061">
    <property type="term" value="F:chitin binding"/>
    <property type="evidence" value="ECO:0007669"/>
    <property type="project" value="InterPro"/>
</dbReference>
<sequence>MKETWDAKQLVPYIAGSYNQPKAGVENVRSMKYKANYIKKNNLGGAMIWTLDMDDFRGQFCCQGKFPLIKTIKAVLHGQLKLLPKEKICSTCPTKEYKNFKPEIQPQTTEKTTKKPKKSKRDADAPSPQDVCEELKDGQWPDPTDCKSYYLCRGVGSQWGEQKREVCYTGAYFDPNEKTCKWVGMDKLNCEELVEGYENPVAGVTRSTDEAGDNADDDDDGGDDDDGPSDGAASKKKKTKSPPTKSISILSRTTSEFDTCTVEKPVEFDPVQGMLCYSCESQKENSECQISPNQTASIMCETKQQICYSKKAISVAGKLLQFSRGCSMPPPSAGNLTQQAQCLSSKAEGKTICVKYCQTSLCNIQDISDGASVATVRRITHVAYYLLALVIVALTTNHHY</sequence>
<dbReference type="Proteomes" id="UP000663848">
    <property type="component" value="Unassembled WGS sequence"/>
</dbReference>
<dbReference type="InterPro" id="IPR036508">
    <property type="entry name" value="Chitin-bd_dom_sf"/>
</dbReference>
<dbReference type="InterPro" id="IPR001223">
    <property type="entry name" value="Glyco_hydro18_cat"/>
</dbReference>
<feature type="compositionally biased region" description="Acidic residues" evidence="1">
    <location>
        <begin position="210"/>
        <end position="228"/>
    </location>
</feature>
<evidence type="ECO:0000313" key="4">
    <source>
        <dbReference type="EMBL" id="CAF4558004.1"/>
    </source>
</evidence>
<evidence type="ECO:0000259" key="3">
    <source>
        <dbReference type="PROSITE" id="PS51910"/>
    </source>
</evidence>
<evidence type="ECO:0000313" key="5">
    <source>
        <dbReference type="Proteomes" id="UP000663848"/>
    </source>
</evidence>
<dbReference type="PROSITE" id="PS50940">
    <property type="entry name" value="CHIT_BIND_II"/>
    <property type="match status" value="1"/>
</dbReference>
<dbReference type="GO" id="GO:0006032">
    <property type="term" value="P:chitin catabolic process"/>
    <property type="evidence" value="ECO:0007669"/>
    <property type="project" value="TreeGrafter"/>
</dbReference>
<gene>
    <name evidence="4" type="ORF">QYT958_LOCUS8788</name>
</gene>
<dbReference type="AlphaFoldDB" id="A0A820Z5M4"/>
<dbReference type="PROSITE" id="PS51910">
    <property type="entry name" value="GH18_2"/>
    <property type="match status" value="1"/>
</dbReference>
<dbReference type="GO" id="GO:0005576">
    <property type="term" value="C:extracellular region"/>
    <property type="evidence" value="ECO:0007669"/>
    <property type="project" value="InterPro"/>
</dbReference>
<name>A0A820Z5M4_9BILA</name>
<evidence type="ECO:0000256" key="1">
    <source>
        <dbReference type="SAM" id="MobiDB-lite"/>
    </source>
</evidence>
<dbReference type="GO" id="GO:0005975">
    <property type="term" value="P:carbohydrate metabolic process"/>
    <property type="evidence" value="ECO:0007669"/>
    <property type="project" value="InterPro"/>
</dbReference>
<feature type="region of interest" description="Disordered" evidence="1">
    <location>
        <begin position="201"/>
        <end position="248"/>
    </location>
</feature>
<dbReference type="InterPro" id="IPR045860">
    <property type="entry name" value="Snake_toxin-like_sf"/>
</dbReference>
<dbReference type="PANTHER" id="PTHR11177">
    <property type="entry name" value="CHITINASE"/>
    <property type="match status" value="1"/>
</dbReference>
<dbReference type="SUPFAM" id="SSF57302">
    <property type="entry name" value="Snake toxin-like"/>
    <property type="match status" value="1"/>
</dbReference>
<dbReference type="Gene3D" id="3.20.20.80">
    <property type="entry name" value="Glycosidases"/>
    <property type="match status" value="1"/>
</dbReference>
<protein>
    <recommendedName>
        <fullName evidence="6">Chitinase</fullName>
    </recommendedName>
</protein>
<dbReference type="EMBL" id="CAJOBR010000898">
    <property type="protein sequence ID" value="CAF4558004.1"/>
    <property type="molecule type" value="Genomic_DNA"/>
</dbReference>
<reference evidence="4" key="1">
    <citation type="submission" date="2021-02" db="EMBL/GenBank/DDBJ databases">
        <authorList>
            <person name="Nowell W R."/>
        </authorList>
    </citation>
    <scope>NUCLEOTIDE SEQUENCE</scope>
</reference>
<evidence type="ECO:0008006" key="6">
    <source>
        <dbReference type="Google" id="ProtNLM"/>
    </source>
</evidence>
<organism evidence="4 5">
    <name type="scientific">Rotaria socialis</name>
    <dbReference type="NCBI Taxonomy" id="392032"/>
    <lineage>
        <taxon>Eukaryota</taxon>
        <taxon>Metazoa</taxon>
        <taxon>Spiralia</taxon>
        <taxon>Gnathifera</taxon>
        <taxon>Rotifera</taxon>
        <taxon>Eurotatoria</taxon>
        <taxon>Bdelloidea</taxon>
        <taxon>Philodinida</taxon>
        <taxon>Philodinidae</taxon>
        <taxon>Rotaria</taxon>
    </lineage>
</organism>
<dbReference type="InterPro" id="IPR002557">
    <property type="entry name" value="Chitin-bd_dom"/>
</dbReference>
<dbReference type="InterPro" id="IPR017853">
    <property type="entry name" value="GH"/>
</dbReference>
<proteinExistence type="predicted"/>
<evidence type="ECO:0000259" key="2">
    <source>
        <dbReference type="PROSITE" id="PS50940"/>
    </source>
</evidence>
<dbReference type="SUPFAM" id="SSF51445">
    <property type="entry name" value="(Trans)glycosidases"/>
    <property type="match status" value="1"/>
</dbReference>
<dbReference type="Pfam" id="PF01607">
    <property type="entry name" value="CBM_14"/>
    <property type="match status" value="1"/>
</dbReference>
<feature type="region of interest" description="Disordered" evidence="1">
    <location>
        <begin position="103"/>
        <end position="137"/>
    </location>
</feature>
<accession>A0A820Z5M4</accession>
<comment type="caution">
    <text evidence="4">The sequence shown here is derived from an EMBL/GenBank/DDBJ whole genome shotgun (WGS) entry which is preliminary data.</text>
</comment>
<dbReference type="InterPro" id="IPR050314">
    <property type="entry name" value="Glycosyl_Hydrlase_18"/>
</dbReference>
<feature type="domain" description="Chitin-binding type-2" evidence="2">
    <location>
        <begin position="129"/>
        <end position="192"/>
    </location>
</feature>
<dbReference type="GO" id="GO:0004568">
    <property type="term" value="F:chitinase activity"/>
    <property type="evidence" value="ECO:0007669"/>
    <property type="project" value="TreeGrafter"/>
</dbReference>
<dbReference type="SMART" id="SM00494">
    <property type="entry name" value="ChtBD2"/>
    <property type="match status" value="1"/>
</dbReference>
<dbReference type="CDD" id="cd00117">
    <property type="entry name" value="TFP"/>
    <property type="match status" value="1"/>
</dbReference>
<feature type="domain" description="GH18" evidence="3">
    <location>
        <begin position="1"/>
        <end position="79"/>
    </location>
</feature>
<dbReference type="PANTHER" id="PTHR11177:SF317">
    <property type="entry name" value="CHITINASE 12-RELATED"/>
    <property type="match status" value="1"/>
</dbReference>
<dbReference type="Pfam" id="PF00704">
    <property type="entry name" value="Glyco_hydro_18"/>
    <property type="match status" value="1"/>
</dbReference>